<sequence length="296" mass="33350">MNRLFKVFQSVAVLIKYGVIQLGTIFALRKTNKTEIIPVSAYEDSAKKLQYEPKEQETPPETSAASYKESELDKNMVMLLKPRSFEAEQFRVLRTNLLFPTLRDPPRSIMVTSATPGEGKSFVSANLAISIAQNVDNKYALLMDCDMHRPCLHNRFGFGDKPGLSEHLSSDVPLSSLFLKTKVKRLTILPGGKPPHNPSELLSSEKMSALLKEVQSRYNDRYTVIDSPPPKLTAETNVIAKQVDGVVLVVKYGVTPRKLVAELIEIIGKDRILGIITNWADTSTTYRMYRKHIRRK</sequence>
<evidence type="ECO:0000313" key="3">
    <source>
        <dbReference type="EMBL" id="QTA85529.1"/>
    </source>
</evidence>
<name>A0A975GLD3_9BACT</name>
<accession>A0A975GLD3</accession>
<dbReference type="InterPro" id="IPR027417">
    <property type="entry name" value="P-loop_NTPase"/>
</dbReference>
<keyword evidence="1" id="KW-0547">Nucleotide-binding</keyword>
<keyword evidence="2" id="KW-0067">ATP-binding</keyword>
<protein>
    <submittedName>
        <fullName evidence="3">Capsular exopolysaccharide family protein</fullName>
    </submittedName>
</protein>
<organism evidence="3 4">
    <name type="scientific">Desulfonema magnum</name>
    <dbReference type="NCBI Taxonomy" id="45655"/>
    <lineage>
        <taxon>Bacteria</taxon>
        <taxon>Pseudomonadati</taxon>
        <taxon>Thermodesulfobacteriota</taxon>
        <taxon>Desulfobacteria</taxon>
        <taxon>Desulfobacterales</taxon>
        <taxon>Desulfococcaceae</taxon>
        <taxon>Desulfonema</taxon>
    </lineage>
</organism>
<dbReference type="GO" id="GO:0005886">
    <property type="term" value="C:plasma membrane"/>
    <property type="evidence" value="ECO:0007669"/>
    <property type="project" value="TreeGrafter"/>
</dbReference>
<proteinExistence type="predicted"/>
<dbReference type="Proteomes" id="UP000663722">
    <property type="component" value="Chromosome"/>
</dbReference>
<dbReference type="Gene3D" id="3.40.50.300">
    <property type="entry name" value="P-loop containing nucleotide triphosphate hydrolases"/>
    <property type="match status" value="1"/>
</dbReference>
<dbReference type="InterPro" id="IPR050445">
    <property type="entry name" value="Bact_polysacc_biosynth/exp"/>
</dbReference>
<dbReference type="GO" id="GO:0005524">
    <property type="term" value="F:ATP binding"/>
    <property type="evidence" value="ECO:0007669"/>
    <property type="project" value="UniProtKB-KW"/>
</dbReference>
<evidence type="ECO:0000256" key="2">
    <source>
        <dbReference type="ARBA" id="ARBA00022840"/>
    </source>
</evidence>
<dbReference type="PANTHER" id="PTHR32309">
    <property type="entry name" value="TYROSINE-PROTEIN KINASE"/>
    <property type="match status" value="1"/>
</dbReference>
<dbReference type="InterPro" id="IPR005702">
    <property type="entry name" value="Wzc-like_C"/>
</dbReference>
<keyword evidence="4" id="KW-1185">Reference proteome</keyword>
<evidence type="ECO:0000256" key="1">
    <source>
        <dbReference type="ARBA" id="ARBA00022741"/>
    </source>
</evidence>
<dbReference type="KEGG" id="dmm:dnm_015400"/>
<gene>
    <name evidence="3" type="ORF">dnm_015400</name>
</gene>
<dbReference type="PANTHER" id="PTHR32309:SF13">
    <property type="entry name" value="FERRIC ENTEROBACTIN TRANSPORT PROTEIN FEPE"/>
    <property type="match status" value="1"/>
</dbReference>
<dbReference type="GO" id="GO:0004713">
    <property type="term" value="F:protein tyrosine kinase activity"/>
    <property type="evidence" value="ECO:0007669"/>
    <property type="project" value="TreeGrafter"/>
</dbReference>
<dbReference type="NCBIfam" id="TIGR01007">
    <property type="entry name" value="eps_fam"/>
    <property type="match status" value="1"/>
</dbReference>
<dbReference type="CDD" id="cd05387">
    <property type="entry name" value="BY-kinase"/>
    <property type="match status" value="1"/>
</dbReference>
<reference evidence="3" key="1">
    <citation type="journal article" date="2021" name="Microb. Physiol.">
        <title>Proteogenomic Insights into the Physiology of Marine, Sulfate-Reducing, Filamentous Desulfonema limicola and Desulfonema magnum.</title>
        <authorList>
            <person name="Schnaars V."/>
            <person name="Wohlbrand L."/>
            <person name="Scheve S."/>
            <person name="Hinrichs C."/>
            <person name="Reinhardt R."/>
            <person name="Rabus R."/>
        </authorList>
    </citation>
    <scope>NUCLEOTIDE SEQUENCE</scope>
    <source>
        <strain evidence="3">4be13</strain>
    </source>
</reference>
<dbReference type="EMBL" id="CP061800">
    <property type="protein sequence ID" value="QTA85529.1"/>
    <property type="molecule type" value="Genomic_DNA"/>
</dbReference>
<dbReference type="AlphaFoldDB" id="A0A975GLD3"/>
<evidence type="ECO:0000313" key="4">
    <source>
        <dbReference type="Proteomes" id="UP000663722"/>
    </source>
</evidence>
<dbReference type="SUPFAM" id="SSF52540">
    <property type="entry name" value="P-loop containing nucleoside triphosphate hydrolases"/>
    <property type="match status" value="1"/>
</dbReference>